<dbReference type="EMBL" id="JBJHZY010000004">
    <property type="protein sequence ID" value="MFL0269888.1"/>
    <property type="molecule type" value="Genomic_DNA"/>
</dbReference>
<dbReference type="Proteomes" id="UP001623661">
    <property type="component" value="Unassembled WGS sequence"/>
</dbReference>
<dbReference type="Pfam" id="PF09851">
    <property type="entry name" value="SHOCT"/>
    <property type="match status" value="1"/>
</dbReference>
<dbReference type="RefSeq" id="WP_406766508.1">
    <property type="nucleotide sequence ID" value="NZ_JBJHZY010000004.1"/>
</dbReference>
<gene>
    <name evidence="3" type="ORF">ACJDUH_17570</name>
</gene>
<sequence>MFCRGFGGFAGYGPYGYGASGSLGIGWYLINMGFRLLIFIGVIILAVKLYKRHHNFNNNSMRILDEKFAKGEINEEEYLKKKTILSKKN</sequence>
<reference evidence="3 4" key="1">
    <citation type="submission" date="2024-11" db="EMBL/GenBank/DDBJ databases">
        <authorList>
            <person name="Heng Y.C."/>
            <person name="Lim A.C.H."/>
            <person name="Lee J.K.Y."/>
            <person name="Kittelmann S."/>
        </authorList>
    </citation>
    <scope>NUCLEOTIDE SEQUENCE [LARGE SCALE GENOMIC DNA]</scope>
    <source>
        <strain evidence="3 4">WILCCON 0202</strain>
    </source>
</reference>
<feature type="domain" description="SHOCT" evidence="2">
    <location>
        <begin position="61"/>
        <end position="85"/>
    </location>
</feature>
<keyword evidence="1" id="KW-1133">Transmembrane helix</keyword>
<accession>A0ABW8TZ80</accession>
<evidence type="ECO:0000313" key="3">
    <source>
        <dbReference type="EMBL" id="MFL0269888.1"/>
    </source>
</evidence>
<comment type="caution">
    <text evidence="3">The sequence shown here is derived from an EMBL/GenBank/DDBJ whole genome shotgun (WGS) entry which is preliminary data.</text>
</comment>
<evidence type="ECO:0000313" key="4">
    <source>
        <dbReference type="Proteomes" id="UP001623661"/>
    </source>
</evidence>
<keyword evidence="1" id="KW-0472">Membrane</keyword>
<keyword evidence="1" id="KW-0812">Transmembrane</keyword>
<keyword evidence="4" id="KW-1185">Reference proteome</keyword>
<evidence type="ECO:0000259" key="2">
    <source>
        <dbReference type="Pfam" id="PF09851"/>
    </source>
</evidence>
<name>A0ABW8TZ80_9CLOT</name>
<dbReference type="InterPro" id="IPR018649">
    <property type="entry name" value="SHOCT"/>
</dbReference>
<feature type="transmembrane region" description="Helical" evidence="1">
    <location>
        <begin position="25"/>
        <end position="47"/>
    </location>
</feature>
<evidence type="ECO:0000256" key="1">
    <source>
        <dbReference type="SAM" id="Phobius"/>
    </source>
</evidence>
<protein>
    <submittedName>
        <fullName evidence="3">SHOCT domain-containing protein</fullName>
    </submittedName>
</protein>
<organism evidence="3 4">
    <name type="scientific">Candidatus Clostridium radicumherbarum</name>
    <dbReference type="NCBI Taxonomy" id="3381662"/>
    <lineage>
        <taxon>Bacteria</taxon>
        <taxon>Bacillati</taxon>
        <taxon>Bacillota</taxon>
        <taxon>Clostridia</taxon>
        <taxon>Eubacteriales</taxon>
        <taxon>Clostridiaceae</taxon>
        <taxon>Clostridium</taxon>
    </lineage>
</organism>
<proteinExistence type="predicted"/>